<feature type="transmembrane region" description="Helical" evidence="6">
    <location>
        <begin position="12"/>
        <end position="35"/>
    </location>
</feature>
<dbReference type="KEGG" id="emi:Emin_0605"/>
<accession>B2KC33</accession>
<dbReference type="RefSeq" id="WP_012414775.1">
    <property type="nucleotide sequence ID" value="NC_010644.1"/>
</dbReference>
<feature type="transmembrane region" description="Helical" evidence="6">
    <location>
        <begin position="41"/>
        <end position="61"/>
    </location>
</feature>
<evidence type="ECO:0000256" key="1">
    <source>
        <dbReference type="ARBA" id="ARBA00004651"/>
    </source>
</evidence>
<dbReference type="Pfam" id="PF01943">
    <property type="entry name" value="Polysacc_synt"/>
    <property type="match status" value="1"/>
</dbReference>
<proteinExistence type="predicted"/>
<dbReference type="EMBL" id="CP001055">
    <property type="protein sequence ID" value="ACC98160.1"/>
    <property type="molecule type" value="Genomic_DNA"/>
</dbReference>
<reference evidence="7 8" key="1">
    <citation type="journal article" date="2009" name="Appl. Environ. Microbiol.">
        <title>Genomic analysis of 'Elusimicrobium minutum,' the first cultivated representative of the phylum 'Elusimicrobia' (formerly termite group 1).</title>
        <authorList>
            <person name="Herlemann D.P.R."/>
            <person name="Geissinger O."/>
            <person name="Ikeda-Ohtsubo W."/>
            <person name="Kunin V."/>
            <person name="Sun H."/>
            <person name="Lapidus A."/>
            <person name="Hugenholtz P."/>
            <person name="Brune A."/>
        </authorList>
    </citation>
    <scope>NUCLEOTIDE SEQUENCE [LARGE SCALE GENOMIC DNA]</scope>
    <source>
        <strain evidence="7 8">Pei191</strain>
    </source>
</reference>
<feature type="transmembrane region" description="Helical" evidence="6">
    <location>
        <begin position="291"/>
        <end position="314"/>
    </location>
</feature>
<feature type="transmembrane region" description="Helical" evidence="6">
    <location>
        <begin position="177"/>
        <end position="196"/>
    </location>
</feature>
<feature type="transmembrane region" description="Helical" evidence="6">
    <location>
        <begin position="443"/>
        <end position="462"/>
    </location>
</feature>
<feature type="transmembrane region" description="Helical" evidence="6">
    <location>
        <begin position="216"/>
        <end position="233"/>
    </location>
</feature>
<feature type="transmembrane region" description="Helical" evidence="6">
    <location>
        <begin position="363"/>
        <end position="382"/>
    </location>
</feature>
<sequence>MKLIKKLGQETLIYGTSTIIARLLNFCLVPLYTYFLVTSEYGIVAAVFSFLALFNVIYQYGMDQAYLRFTSDHQQDKEESFSTAYFSVLCTSVLLSLLIVCTAPLWAKLIGIGPYFSYLIKLSAAVLFLDALTVIPFAKLRLQHRAWRFVTVRTTAIVTNVAFNIYFLATTSYGVKGIFYASIIASSAALLLLLPVIKEDLRLKFSKELLRKMLKFAWPFVPSGMASILVNVIDKPLLVFLTGLSAVGVYQANFKIGVFMMLIVSMFDQAWRPFFLQHAKEPYAKPLFAQVLNYFTAFSMWVALGLGFLMPVIIRTPIFGHYFIHPNYWYGLNIIPFVMAGYFFYGIYINFIVAPVITKKTGILMYATILGAIVSVATNIFLVPKVGLLGAGSAIMLSYISMAVTMFIFTQKNYPIPYQYNKLLALALTGTLAIAANCYFNTLTAKIVILILFPLIAFKIVYVKKDFFDHVTIK</sequence>
<feature type="transmembrane region" description="Helical" evidence="6">
    <location>
        <begin position="118"/>
        <end position="138"/>
    </location>
</feature>
<feature type="transmembrane region" description="Helical" evidence="6">
    <location>
        <begin position="334"/>
        <end position="356"/>
    </location>
</feature>
<dbReference type="GO" id="GO:0005886">
    <property type="term" value="C:plasma membrane"/>
    <property type="evidence" value="ECO:0007669"/>
    <property type="project" value="UniProtKB-SubCell"/>
</dbReference>
<name>B2KC33_ELUMP</name>
<dbReference type="InterPro" id="IPR002797">
    <property type="entry name" value="Polysacc_synth"/>
</dbReference>
<feature type="transmembrane region" description="Helical" evidence="6">
    <location>
        <begin position="420"/>
        <end position="437"/>
    </location>
</feature>
<feature type="transmembrane region" description="Helical" evidence="6">
    <location>
        <begin position="388"/>
        <end position="408"/>
    </location>
</feature>
<dbReference type="PANTHER" id="PTHR30250:SF11">
    <property type="entry name" value="O-ANTIGEN TRANSPORTER-RELATED"/>
    <property type="match status" value="1"/>
</dbReference>
<keyword evidence="3 6" id="KW-0812">Transmembrane</keyword>
<dbReference type="HOGENOM" id="CLU_022017_7_2_0"/>
<dbReference type="OrthoDB" id="9814608at2"/>
<evidence type="ECO:0000313" key="7">
    <source>
        <dbReference type="EMBL" id="ACC98160.1"/>
    </source>
</evidence>
<dbReference type="PANTHER" id="PTHR30250">
    <property type="entry name" value="PST FAMILY PREDICTED COLANIC ACID TRANSPORTER"/>
    <property type="match status" value="1"/>
</dbReference>
<keyword evidence="5 6" id="KW-0472">Membrane</keyword>
<evidence type="ECO:0000256" key="6">
    <source>
        <dbReference type="SAM" id="Phobius"/>
    </source>
</evidence>
<keyword evidence="2" id="KW-1003">Cell membrane</keyword>
<protein>
    <submittedName>
        <fullName evidence="7">Polysaccharide biosynthesis protein involved in cell wall biogenesis</fullName>
    </submittedName>
</protein>
<feature type="transmembrane region" description="Helical" evidence="6">
    <location>
        <begin position="82"/>
        <end position="106"/>
    </location>
</feature>
<dbReference type="AlphaFoldDB" id="B2KC33"/>
<evidence type="ECO:0000313" key="8">
    <source>
        <dbReference type="Proteomes" id="UP000001029"/>
    </source>
</evidence>
<evidence type="ECO:0000256" key="4">
    <source>
        <dbReference type="ARBA" id="ARBA00022989"/>
    </source>
</evidence>
<gene>
    <name evidence="7" type="ordered locus">Emin_0605</name>
</gene>
<evidence type="ECO:0000256" key="5">
    <source>
        <dbReference type="ARBA" id="ARBA00023136"/>
    </source>
</evidence>
<evidence type="ECO:0000256" key="3">
    <source>
        <dbReference type="ARBA" id="ARBA00022692"/>
    </source>
</evidence>
<dbReference type="STRING" id="445932.Emin_0605"/>
<organism evidence="7 8">
    <name type="scientific">Elusimicrobium minutum (strain Pei191)</name>
    <dbReference type="NCBI Taxonomy" id="445932"/>
    <lineage>
        <taxon>Bacteria</taxon>
        <taxon>Pseudomonadati</taxon>
        <taxon>Elusimicrobiota</taxon>
        <taxon>Elusimicrobia</taxon>
        <taxon>Elusimicrobiales</taxon>
        <taxon>Elusimicrobiaceae</taxon>
        <taxon>Elusimicrobium</taxon>
    </lineage>
</organism>
<comment type="subcellular location">
    <subcellularLocation>
        <location evidence="1">Cell membrane</location>
        <topology evidence="1">Multi-pass membrane protein</topology>
    </subcellularLocation>
</comment>
<feature type="transmembrane region" description="Helical" evidence="6">
    <location>
        <begin position="150"/>
        <end position="171"/>
    </location>
</feature>
<evidence type="ECO:0000256" key="2">
    <source>
        <dbReference type="ARBA" id="ARBA00022475"/>
    </source>
</evidence>
<keyword evidence="4 6" id="KW-1133">Transmembrane helix</keyword>
<dbReference type="Proteomes" id="UP000001029">
    <property type="component" value="Chromosome"/>
</dbReference>
<dbReference type="InterPro" id="IPR050833">
    <property type="entry name" value="Poly_Biosynth_Transport"/>
</dbReference>
<keyword evidence="8" id="KW-1185">Reference proteome</keyword>